<proteinExistence type="predicted"/>
<dbReference type="AlphaFoldDB" id="A0A3A1YBD9"/>
<name>A0A3A1YBD9_9GAMM</name>
<organism evidence="1 2">
    <name type="scientific">Psittacicella hinzii</name>
    <dbReference type="NCBI Taxonomy" id="2028575"/>
    <lineage>
        <taxon>Bacteria</taxon>
        <taxon>Pseudomonadati</taxon>
        <taxon>Pseudomonadota</taxon>
        <taxon>Gammaproteobacteria</taxon>
        <taxon>Pasteurellales</taxon>
        <taxon>Psittacicellaceae</taxon>
        <taxon>Psittacicella</taxon>
    </lineage>
</organism>
<evidence type="ECO:0000313" key="1">
    <source>
        <dbReference type="EMBL" id="RIY34500.1"/>
    </source>
</evidence>
<dbReference type="Proteomes" id="UP000265691">
    <property type="component" value="Unassembled WGS sequence"/>
</dbReference>
<evidence type="ECO:0000313" key="2">
    <source>
        <dbReference type="Proteomes" id="UP000265691"/>
    </source>
</evidence>
<dbReference type="EMBL" id="NRHC01000002">
    <property type="protein sequence ID" value="RIY34500.1"/>
    <property type="molecule type" value="Genomic_DNA"/>
</dbReference>
<keyword evidence="2" id="KW-1185">Reference proteome</keyword>
<gene>
    <name evidence="1" type="ORF">CKF54_00450</name>
</gene>
<dbReference type="InterPro" id="IPR011231">
    <property type="entry name" value="Phage_VT1-Sakai_H0018"/>
</dbReference>
<dbReference type="OrthoDB" id="5365964at2"/>
<dbReference type="RefSeq" id="WP_119524263.1">
    <property type="nucleotide sequence ID" value="NZ_NRHC01000002.1"/>
</dbReference>
<sequence length="109" mass="11890">MAHMVRHEGTVTFTATADIANGELVLVGDVVGVASKSYKKNEVATMYTKDVYQVKAKDGDTFNQGDIVYFDATTKSVTKTATNNKKVGYVDIPPEKTGKNRLICVALER</sequence>
<protein>
    <recommendedName>
        <fullName evidence="3">DUF2190 family protein</fullName>
    </recommendedName>
</protein>
<comment type="caution">
    <text evidence="1">The sequence shown here is derived from an EMBL/GenBank/DDBJ whole genome shotgun (WGS) entry which is preliminary data.</text>
</comment>
<dbReference type="Pfam" id="PF09956">
    <property type="entry name" value="Phage_cement_2"/>
    <property type="match status" value="1"/>
</dbReference>
<evidence type="ECO:0008006" key="3">
    <source>
        <dbReference type="Google" id="ProtNLM"/>
    </source>
</evidence>
<accession>A0A3A1YBD9</accession>
<reference evidence="1 2" key="1">
    <citation type="submission" date="2017-08" db="EMBL/GenBank/DDBJ databases">
        <title>Reclassification of Bisgaard taxon 37 and 44.</title>
        <authorList>
            <person name="Christensen H."/>
        </authorList>
    </citation>
    <scope>NUCLEOTIDE SEQUENCE [LARGE SCALE GENOMIC DNA]</scope>
    <source>
        <strain evidence="1 2">B96_3</strain>
    </source>
</reference>